<dbReference type="SUPFAM" id="SSF48150">
    <property type="entry name" value="DNA-glycosylase"/>
    <property type="match status" value="1"/>
</dbReference>
<keyword evidence="6" id="KW-0540">Nuclease</keyword>
<dbReference type="STRING" id="32024.GCA_000788295_00217"/>
<dbReference type="GO" id="GO:0006284">
    <property type="term" value="P:base-excision repair"/>
    <property type="evidence" value="ECO:0007669"/>
    <property type="project" value="InterPro"/>
</dbReference>
<dbReference type="GeneID" id="93090538"/>
<dbReference type="AlphaFoldDB" id="A0A381DHB4"/>
<dbReference type="InterPro" id="IPR011257">
    <property type="entry name" value="DNA_glycosylase"/>
</dbReference>
<evidence type="ECO:0000256" key="1">
    <source>
        <dbReference type="ARBA" id="ARBA00022485"/>
    </source>
</evidence>
<name>A0A381DHB4_9BACT</name>
<evidence type="ECO:0000256" key="4">
    <source>
        <dbReference type="ARBA" id="ARBA00023014"/>
    </source>
</evidence>
<reference evidence="6 7" key="1">
    <citation type="submission" date="2018-06" db="EMBL/GenBank/DDBJ databases">
        <authorList>
            <consortium name="Pathogen Informatics"/>
            <person name="Doyle S."/>
        </authorList>
    </citation>
    <scope>NUCLEOTIDE SEQUENCE [LARGE SCALE GENOMIC DNA]</scope>
    <source>
        <strain evidence="6 7">NCTC12475</strain>
    </source>
</reference>
<evidence type="ECO:0000256" key="2">
    <source>
        <dbReference type="ARBA" id="ARBA00022723"/>
    </source>
</evidence>
<protein>
    <submittedName>
        <fullName evidence="6">Endonuclease III</fullName>
    </submittedName>
</protein>
<dbReference type="Pfam" id="PF00730">
    <property type="entry name" value="HhH-GPD"/>
    <property type="match status" value="1"/>
</dbReference>
<dbReference type="EMBL" id="UFVD01000001">
    <property type="protein sequence ID" value="SUX09549.1"/>
    <property type="molecule type" value="Genomic_DNA"/>
</dbReference>
<dbReference type="OrthoDB" id="9802365at2"/>
<proteinExistence type="predicted"/>
<dbReference type="InterPro" id="IPR003265">
    <property type="entry name" value="HhH-GPD_domain"/>
</dbReference>
<keyword evidence="3" id="KW-0408">Iron</keyword>
<evidence type="ECO:0000259" key="5">
    <source>
        <dbReference type="SMART" id="SM00478"/>
    </source>
</evidence>
<evidence type="ECO:0000313" key="6">
    <source>
        <dbReference type="EMBL" id="SUX09549.1"/>
    </source>
</evidence>
<dbReference type="PANTHER" id="PTHR10359">
    <property type="entry name" value="A/G-SPECIFIC ADENINE GLYCOSYLASE/ENDONUCLEASE III"/>
    <property type="match status" value="1"/>
</dbReference>
<gene>
    <name evidence="6" type="ORF">NCTC12475_00085</name>
</gene>
<keyword evidence="7" id="KW-1185">Reference proteome</keyword>
<keyword evidence="4" id="KW-0411">Iron-sulfur</keyword>
<keyword evidence="6" id="KW-0378">Hydrolase</keyword>
<dbReference type="RefSeq" id="WP_089182370.1">
    <property type="nucleotide sequence ID" value="NZ_CP043427.1"/>
</dbReference>
<dbReference type="Gene3D" id="1.10.340.30">
    <property type="entry name" value="Hypothetical protein, domain 2"/>
    <property type="match status" value="1"/>
</dbReference>
<dbReference type="Proteomes" id="UP000254920">
    <property type="component" value="Unassembled WGS sequence"/>
</dbReference>
<dbReference type="GO" id="GO:0046872">
    <property type="term" value="F:metal ion binding"/>
    <property type="evidence" value="ECO:0007669"/>
    <property type="project" value="UniProtKB-KW"/>
</dbReference>
<dbReference type="SMART" id="SM00478">
    <property type="entry name" value="ENDO3c"/>
    <property type="match status" value="1"/>
</dbReference>
<keyword evidence="6" id="KW-0255">Endonuclease</keyword>
<dbReference type="NCBIfam" id="NF010494">
    <property type="entry name" value="PRK13913.1"/>
    <property type="match status" value="1"/>
</dbReference>
<dbReference type="PANTHER" id="PTHR10359:SF19">
    <property type="entry name" value="DNA REPAIR GLYCOSYLASE MJ1434-RELATED"/>
    <property type="match status" value="1"/>
</dbReference>
<dbReference type="PIRSF" id="PIRSF001435">
    <property type="entry name" value="Nth"/>
    <property type="match status" value="1"/>
</dbReference>
<dbReference type="Gene3D" id="1.10.1670.10">
    <property type="entry name" value="Helix-hairpin-Helix base-excision DNA repair enzymes (C-terminal)"/>
    <property type="match status" value="1"/>
</dbReference>
<evidence type="ECO:0000256" key="3">
    <source>
        <dbReference type="ARBA" id="ARBA00023004"/>
    </source>
</evidence>
<dbReference type="InterPro" id="IPR023170">
    <property type="entry name" value="HhH_base_excis_C"/>
</dbReference>
<sequence length="221" mass="25577">MQSDELFIAILKSGIKVNDCWWPNYGTFEVVVGAILTQNTKWNNVENSLENLKNANLLNLEKIANCDILFLSELIKPSGFHNVKSKRLNMLCKNILKDFGDFDSFVNLVSRKWLISQKGIGFESCDAILCYACKRDIMVVDNYTKKILSKLNYEFESYDEAREWLEGMDMQIICDYYGENLSINEIYARFHGAIVEFCKLHLKGNKFSKQADEILAKFIDF</sequence>
<dbReference type="GO" id="GO:0004519">
    <property type="term" value="F:endonuclease activity"/>
    <property type="evidence" value="ECO:0007669"/>
    <property type="project" value="UniProtKB-KW"/>
</dbReference>
<dbReference type="GO" id="GO:0051539">
    <property type="term" value="F:4 iron, 4 sulfur cluster binding"/>
    <property type="evidence" value="ECO:0007669"/>
    <property type="project" value="UniProtKB-KW"/>
</dbReference>
<evidence type="ECO:0000313" key="7">
    <source>
        <dbReference type="Proteomes" id="UP000254920"/>
    </source>
</evidence>
<keyword evidence="2" id="KW-0479">Metal-binding</keyword>
<dbReference type="CDD" id="cd00056">
    <property type="entry name" value="ENDO3c"/>
    <property type="match status" value="1"/>
</dbReference>
<accession>A0A381DHB4</accession>
<keyword evidence="1" id="KW-0004">4Fe-4S</keyword>
<organism evidence="6 7">
    <name type="scientific">Campylobacter sputorum subsp. sputorum</name>
    <dbReference type="NCBI Taxonomy" id="32024"/>
    <lineage>
        <taxon>Bacteria</taxon>
        <taxon>Pseudomonadati</taxon>
        <taxon>Campylobacterota</taxon>
        <taxon>Epsilonproteobacteria</taxon>
        <taxon>Campylobacterales</taxon>
        <taxon>Campylobacteraceae</taxon>
        <taxon>Campylobacter</taxon>
    </lineage>
</organism>
<feature type="domain" description="HhH-GPD" evidence="5">
    <location>
        <begin position="36"/>
        <end position="200"/>
    </location>
</feature>